<feature type="domain" description="EGF-like" evidence="13">
    <location>
        <begin position="241"/>
        <end position="279"/>
    </location>
</feature>
<feature type="domain" description="EGF-like" evidence="13">
    <location>
        <begin position="162"/>
        <end position="201"/>
    </location>
</feature>
<dbReference type="Pfam" id="PF00644">
    <property type="entry name" value="PARP"/>
    <property type="match status" value="1"/>
</dbReference>
<dbReference type="CDD" id="cd00054">
    <property type="entry name" value="EGF_CA"/>
    <property type="match status" value="11"/>
</dbReference>
<evidence type="ECO:0000313" key="16">
    <source>
        <dbReference type="EMBL" id="CAI8057611.1"/>
    </source>
</evidence>
<keyword evidence="17" id="KW-1185">Reference proteome</keyword>
<dbReference type="SMART" id="SM00181">
    <property type="entry name" value="EGF"/>
    <property type="match status" value="11"/>
</dbReference>
<dbReference type="InterPro" id="IPR012677">
    <property type="entry name" value="Nucleotide-bd_a/b_plait_sf"/>
</dbReference>
<dbReference type="PROSITE" id="PS01186">
    <property type="entry name" value="EGF_2"/>
    <property type="match status" value="11"/>
</dbReference>
<feature type="compositionally biased region" description="Basic and acidic residues" evidence="11">
    <location>
        <begin position="878"/>
        <end position="888"/>
    </location>
</feature>
<evidence type="ECO:0000256" key="5">
    <source>
        <dbReference type="ARBA" id="ARBA00022737"/>
    </source>
</evidence>
<dbReference type="SUPFAM" id="SSF54928">
    <property type="entry name" value="RNA-binding domain, RBD"/>
    <property type="match status" value="1"/>
</dbReference>
<feature type="domain" description="EGF-like" evidence="13">
    <location>
        <begin position="202"/>
        <end position="240"/>
    </location>
</feature>
<feature type="region of interest" description="Disordered" evidence="11">
    <location>
        <begin position="1189"/>
        <end position="1247"/>
    </location>
</feature>
<keyword evidence="8" id="KW-0325">Glycoprotein</keyword>
<dbReference type="Pfam" id="PF12661">
    <property type="entry name" value="hEGF"/>
    <property type="match status" value="1"/>
</dbReference>
<dbReference type="Gene3D" id="2.10.25.10">
    <property type="entry name" value="Laminin"/>
    <property type="match status" value="10"/>
</dbReference>
<keyword evidence="4" id="KW-0732">Signal</keyword>
<dbReference type="Pfam" id="PF02825">
    <property type="entry name" value="WWE"/>
    <property type="match status" value="1"/>
</dbReference>
<feature type="domain" description="EGF-like" evidence="13">
    <location>
        <begin position="547"/>
        <end position="586"/>
    </location>
</feature>
<feature type="compositionally biased region" description="Basic and acidic residues" evidence="11">
    <location>
        <begin position="498"/>
        <end position="514"/>
    </location>
</feature>
<dbReference type="GO" id="GO:0005509">
    <property type="term" value="F:calcium ion binding"/>
    <property type="evidence" value="ECO:0007669"/>
    <property type="project" value="InterPro"/>
</dbReference>
<protein>
    <recommendedName>
        <fullName evidence="10">Poly [ADP-ribose] polymerase</fullName>
        <shortName evidence="10">PARP</shortName>
        <ecNumber evidence="10">2.4.2.-</ecNumber>
    </recommendedName>
</protein>
<keyword evidence="3 9" id="KW-0245">EGF-like domain</keyword>
<dbReference type="InterPro" id="IPR049883">
    <property type="entry name" value="NOTCH1_EGF-like"/>
</dbReference>
<dbReference type="SUPFAM" id="SSF117839">
    <property type="entry name" value="WWE domain"/>
    <property type="match status" value="1"/>
</dbReference>
<dbReference type="InterPro" id="IPR026823">
    <property type="entry name" value="cEGF"/>
</dbReference>
<feature type="domain" description="PARP catalytic" evidence="15">
    <location>
        <begin position="1606"/>
        <end position="1825"/>
    </location>
</feature>
<evidence type="ECO:0000256" key="12">
    <source>
        <dbReference type="SAM" id="Phobius"/>
    </source>
</evidence>
<evidence type="ECO:0000256" key="7">
    <source>
        <dbReference type="ARBA" id="ARBA00023157"/>
    </source>
</evidence>
<evidence type="ECO:0000259" key="13">
    <source>
        <dbReference type="PROSITE" id="PS50026"/>
    </source>
</evidence>
<comment type="caution">
    <text evidence="16">The sequence shown here is derived from an EMBL/GenBank/DDBJ whole genome shotgun (WGS) entry which is preliminary data.</text>
</comment>
<organism evidence="16 17">
    <name type="scientific">Geodia barretti</name>
    <name type="common">Barrett's horny sponge</name>
    <dbReference type="NCBI Taxonomy" id="519541"/>
    <lineage>
        <taxon>Eukaryota</taxon>
        <taxon>Metazoa</taxon>
        <taxon>Porifera</taxon>
        <taxon>Demospongiae</taxon>
        <taxon>Heteroscleromorpha</taxon>
        <taxon>Tetractinellida</taxon>
        <taxon>Astrophorina</taxon>
        <taxon>Geodiidae</taxon>
        <taxon>Geodia</taxon>
    </lineage>
</organism>
<dbReference type="InterPro" id="IPR024731">
    <property type="entry name" value="NELL2-like_EGF"/>
</dbReference>
<evidence type="ECO:0000256" key="8">
    <source>
        <dbReference type="ARBA" id="ARBA00023180"/>
    </source>
</evidence>
<feature type="domain" description="EGF-like" evidence="13">
    <location>
        <begin position="44"/>
        <end position="82"/>
    </location>
</feature>
<feature type="domain" description="EGF-like" evidence="13">
    <location>
        <begin position="667"/>
        <end position="710"/>
    </location>
</feature>
<feature type="domain" description="EGF-like" evidence="13">
    <location>
        <begin position="4"/>
        <end position="43"/>
    </location>
</feature>
<feature type="transmembrane region" description="Helical" evidence="12">
    <location>
        <begin position="288"/>
        <end position="313"/>
    </location>
</feature>
<evidence type="ECO:0000256" key="11">
    <source>
        <dbReference type="SAM" id="MobiDB-lite"/>
    </source>
</evidence>
<dbReference type="Gene3D" id="3.90.228.10">
    <property type="match status" value="1"/>
</dbReference>
<feature type="region of interest" description="Disordered" evidence="11">
    <location>
        <begin position="451"/>
        <end position="516"/>
    </location>
</feature>
<evidence type="ECO:0000256" key="9">
    <source>
        <dbReference type="PROSITE-ProRule" id="PRU00076"/>
    </source>
</evidence>
<dbReference type="GO" id="GO:0003950">
    <property type="term" value="F:NAD+ poly-ADP-ribosyltransferase activity"/>
    <property type="evidence" value="ECO:0007669"/>
    <property type="project" value="UniProtKB-UniRule"/>
</dbReference>
<dbReference type="GO" id="GO:0005615">
    <property type="term" value="C:extracellular space"/>
    <property type="evidence" value="ECO:0007669"/>
    <property type="project" value="TreeGrafter"/>
</dbReference>
<dbReference type="Gene3D" id="3.30.70.330">
    <property type="match status" value="2"/>
</dbReference>
<accession>A0AA35XLL8</accession>
<keyword evidence="7 9" id="KW-1015">Disulfide bond</keyword>
<evidence type="ECO:0000256" key="3">
    <source>
        <dbReference type="ARBA" id="ARBA00022536"/>
    </source>
</evidence>
<dbReference type="PROSITE" id="PS00010">
    <property type="entry name" value="ASX_HYDROXYL"/>
    <property type="match status" value="11"/>
</dbReference>
<feature type="region of interest" description="Disordered" evidence="11">
    <location>
        <begin position="1815"/>
        <end position="1850"/>
    </location>
</feature>
<feature type="domain" description="EGF-like" evidence="13">
    <location>
        <begin position="587"/>
        <end position="625"/>
    </location>
</feature>
<keyword evidence="10" id="KW-0328">Glycosyltransferase</keyword>
<keyword evidence="12" id="KW-0472">Membrane</keyword>
<feature type="disulfide bond" evidence="9">
    <location>
        <begin position="678"/>
        <end position="695"/>
    </location>
</feature>
<proteinExistence type="predicted"/>
<reference evidence="16" key="1">
    <citation type="submission" date="2023-03" db="EMBL/GenBank/DDBJ databases">
        <authorList>
            <person name="Steffen K."/>
            <person name="Cardenas P."/>
        </authorList>
    </citation>
    <scope>NUCLEOTIDE SEQUENCE</scope>
</reference>
<evidence type="ECO:0000256" key="10">
    <source>
        <dbReference type="RuleBase" id="RU362114"/>
    </source>
</evidence>
<evidence type="ECO:0000256" key="2">
    <source>
        <dbReference type="ARBA" id="ARBA00022525"/>
    </source>
</evidence>
<dbReference type="Gene3D" id="2.40.155.10">
    <property type="entry name" value="Green fluorescent protein"/>
    <property type="match status" value="1"/>
</dbReference>
<comment type="subcellular location">
    <subcellularLocation>
        <location evidence="1">Secreted</location>
    </subcellularLocation>
</comment>
<keyword evidence="5" id="KW-0677">Repeat</keyword>
<dbReference type="Gene3D" id="3.30.720.50">
    <property type="match status" value="1"/>
</dbReference>
<dbReference type="PROSITE" id="PS50026">
    <property type="entry name" value="EGF_3"/>
    <property type="match status" value="11"/>
</dbReference>
<dbReference type="InterPro" id="IPR001881">
    <property type="entry name" value="EGF-like_Ca-bd_dom"/>
</dbReference>
<dbReference type="SUPFAM" id="SSF57196">
    <property type="entry name" value="EGF/Laminin"/>
    <property type="match status" value="3"/>
</dbReference>
<feature type="transmembrane region" description="Helical" evidence="12">
    <location>
        <begin position="716"/>
        <end position="739"/>
    </location>
</feature>
<evidence type="ECO:0000256" key="6">
    <source>
        <dbReference type="ARBA" id="ARBA00022837"/>
    </source>
</evidence>
<feature type="domain" description="WWE" evidence="14">
    <location>
        <begin position="1417"/>
        <end position="1493"/>
    </location>
</feature>
<evidence type="ECO:0000259" key="14">
    <source>
        <dbReference type="PROSITE" id="PS50918"/>
    </source>
</evidence>
<dbReference type="EMBL" id="CASHTH010004459">
    <property type="protein sequence ID" value="CAI8057611.1"/>
    <property type="molecule type" value="Genomic_DNA"/>
</dbReference>
<dbReference type="InterPro" id="IPR000504">
    <property type="entry name" value="RRM_dom"/>
</dbReference>
<name>A0AA35XLL8_GEOBA</name>
<sequence length="1850" mass="203083">MYTDINECAGRNACDDNADCFDSDGSYWCQCLPGFQGDGYNCTDIDECENVTCGENAECLNTEGSYSCGCKSGFTGDGYNCTNINECAGNSTCDDSADCVDSDGSYWCQCLPGFQGDGYNCTDIDECQNVTCGQNAKCRNTVGNYKCQCDSGFTGDGYNCSNINECVGSNECDDNAACHDSVGSYLCQCLPGFQGDGHSCADINECKNVTCGENAECLNTEGSYSCGCKSGFTGDGYNCTNINECHNVSCGENATCTDEVGNYSCECDSGFTGDGYNCTEPTDPVDPVTIVAIAVSALVFTLIVILLPIVLCLRILRPKDITFDDLTVKEINPFYSPKLRGQSIMSIHSEYEYLCTLTPSHSTDEPIEQLLENGTVKENEKDPVVSSHHLNEDLKMVLPLDKDKLHDSFRASSCVSGNNDSLPCPYIDEESLGGRGTVDIPQRFKNEVHNTSENSTLDSSGSHMVLSSGYVKDSSEPRQNLVMESAAKWEEMEDEGERGEKGARGEVEDQDGSKISDLTGGYVFSGIEIEQESLSNSGQVHIFTTGDINECAGRNACDDNADCVDSDGSYWCQCLPGFQGDGYNCTDINECENETCGENAECLNTEGSYSCGCKSGFTGDGYNCTDIDECEIGDCICSENAVCINIYRGYECHCAPGFTGDGQNCTDIDECSSDGDICANDTHTVCKNFVGQYTCECQEGYYRDINGTCREGPNTALIVTTAVSALVLTLIVVLLLILLCLRILRPKTVTYDDLTIKEIDPYYSPKYLGLSVESIHSEYECLHQLKSAPSIENIEQLLENGNDMEEEAHPVINEIGTSSDPSSHTNDSVREEPQDKNKTGTTFDPSQEKIESKTEKVSDSVREELQDKDETGTSFDSSQEKIDLRTEEVSAQEPLGEESSGKCVSGKKDSISPPKADEQSLSNQDGTDKVPQAHNDDLSNAFESSLLGAVGPSERDINDLNSRENSPSTSATSNPSYPSGQVVDDELQPSVSFHPSDTKGSKEEKREVEKAGEQENVETDPKCNGISSGAENGAESLLKCEGKKQSHGFVNFFSLPHAQEAAEALNGSLIGGKVVKCKASTEPRYRQYKRAEDPPVAKQIDKILTKTPSEAECTVKVSCIAKATTERTLFILFCLEDGEDPESVRIIPCPDNPFNHAVVKFFSQADAERAAKCLDHFHVDGSQIKVKLHPSKDSAQRPGTVSLTVLPSHTGVPQPNESGSRSKRRPPRPSSASTPAPPPSTESSTVKATFTGRLTPKDTSTCTAGPSDISCSSLVASILHNKCKSELERLQQEHQVSVTLMLSPACIRISGEREKVATVEEQLRGLKERVEKEIIGRDFNLPFHCVPLFEQDAAMQELRKIEASHGVEFNVRRGMPRSSVVSIGTFSDDVKQCFSRVKNGGGDSIPSCSGLGSYFSQSSATGSGASVRSPRWFFKDDGGIFVEYMAEQSTKLEGMFQAKLSRPLLINRNVYTFDFTTMTQRNVHSGRSRPIERQVQAPDIKRMVILRVTGLPSTLDSSIRELRESVKTATIEKECKLYDDSSDSLKKRLLANVNKYFVTAQLAEGRLTLKGIPGYVERVYLAAEEEKISEREVQIHAAMRGGESEVPAHWRPQSEEVILDLVKQYSEEWRREEANIRKTLQGVTVVRLERIQNKWLWERYSFSKRRMLKTNRGHVNEMHLFHGTRKTEPEKVFRSEKGVDFRFSREGLWGTGSYFAANASYSDAYAYSTPGGINEKQMFICQVLTGDCYDAGTRNDQSLRQPPLKSTQGHEEKRYDSVKGFTNGSYVYVVYDHEKVYPAYLVTYSTDGLPYVPSSYSYQHRQAPPAVPPRPSSTPNKSPIKAKKDSCLIS</sequence>
<dbReference type="GO" id="GO:0008201">
    <property type="term" value="F:heparin binding"/>
    <property type="evidence" value="ECO:0007669"/>
    <property type="project" value="TreeGrafter"/>
</dbReference>
<feature type="compositionally biased region" description="Low complexity" evidence="11">
    <location>
        <begin position="965"/>
        <end position="979"/>
    </location>
</feature>
<keyword evidence="12" id="KW-0812">Transmembrane</keyword>
<feature type="domain" description="EGF-like" evidence="13">
    <location>
        <begin position="83"/>
        <end position="122"/>
    </location>
</feature>
<dbReference type="InterPro" id="IPR000152">
    <property type="entry name" value="EGF-type_Asp/Asn_hydroxyl_site"/>
</dbReference>
<dbReference type="InterPro" id="IPR013032">
    <property type="entry name" value="EGF-like_CS"/>
</dbReference>
<dbReference type="InterPro" id="IPR004170">
    <property type="entry name" value="WWE_dom"/>
</dbReference>
<evidence type="ECO:0000256" key="1">
    <source>
        <dbReference type="ARBA" id="ARBA00004613"/>
    </source>
</evidence>
<dbReference type="Pfam" id="PF12947">
    <property type="entry name" value="EGF_3"/>
    <property type="match status" value="6"/>
</dbReference>
<feature type="compositionally biased region" description="Basic and acidic residues" evidence="11">
    <location>
        <begin position="846"/>
        <end position="871"/>
    </location>
</feature>
<feature type="compositionally biased region" description="Basic and acidic residues" evidence="11">
    <location>
        <begin position="953"/>
        <end position="962"/>
    </location>
</feature>
<keyword evidence="10" id="KW-0808">Transferase</keyword>
<dbReference type="SMART" id="SM00179">
    <property type="entry name" value="EGF_CA"/>
    <property type="match status" value="11"/>
</dbReference>
<feature type="region of interest" description="Disordered" evidence="11">
    <location>
        <begin position="814"/>
        <end position="1028"/>
    </location>
</feature>
<dbReference type="SUPFAM" id="SSF57184">
    <property type="entry name" value="Growth factor receptor domain"/>
    <property type="match status" value="3"/>
</dbReference>
<keyword evidence="12" id="KW-1133">Transmembrane helix</keyword>
<dbReference type="PROSITE" id="PS01187">
    <property type="entry name" value="EGF_CA"/>
    <property type="match status" value="5"/>
</dbReference>
<dbReference type="Proteomes" id="UP001174909">
    <property type="component" value="Unassembled WGS sequence"/>
</dbReference>
<dbReference type="Pfam" id="PF07645">
    <property type="entry name" value="EGF_CA"/>
    <property type="match status" value="1"/>
</dbReference>
<dbReference type="PANTHER" id="PTHR24042:SF5">
    <property type="entry name" value="EGF-LIKE CALCIUM-BINDING DOMAIN-CONTAINING PROTEIN"/>
    <property type="match status" value="1"/>
</dbReference>
<feature type="compositionally biased region" description="Basic and acidic residues" evidence="11">
    <location>
        <begin position="827"/>
        <end position="838"/>
    </location>
</feature>
<dbReference type="PANTHER" id="PTHR24042">
    <property type="entry name" value="NEL HOMOLOG"/>
    <property type="match status" value="1"/>
</dbReference>
<dbReference type="InterPro" id="IPR035979">
    <property type="entry name" value="RBD_domain_sf"/>
</dbReference>
<keyword evidence="6" id="KW-0106">Calcium</keyword>
<dbReference type="InterPro" id="IPR012317">
    <property type="entry name" value="Poly(ADP-ribose)pol_cat_dom"/>
</dbReference>
<feature type="region of interest" description="Disordered" evidence="11">
    <location>
        <begin position="1754"/>
        <end position="1773"/>
    </location>
</feature>
<dbReference type="CDD" id="cd00590">
    <property type="entry name" value="RRM_SF"/>
    <property type="match status" value="2"/>
</dbReference>
<evidence type="ECO:0000256" key="4">
    <source>
        <dbReference type="ARBA" id="ARBA00022729"/>
    </source>
</evidence>
<comment type="caution">
    <text evidence="9">Lacks conserved residue(s) required for the propagation of feature annotation.</text>
</comment>
<dbReference type="InterPro" id="IPR051586">
    <property type="entry name" value="PKC-binding_NELL"/>
</dbReference>
<dbReference type="InterPro" id="IPR009017">
    <property type="entry name" value="GFP"/>
</dbReference>
<feature type="domain" description="EGF-like" evidence="13">
    <location>
        <begin position="626"/>
        <end position="666"/>
    </location>
</feature>
<dbReference type="InterPro" id="IPR018097">
    <property type="entry name" value="EGF_Ca-bd_CS"/>
</dbReference>
<feature type="compositionally biased region" description="Polar residues" evidence="11">
    <location>
        <begin position="815"/>
        <end position="826"/>
    </location>
</feature>
<dbReference type="PROSITE" id="PS51059">
    <property type="entry name" value="PARP_CATALYTIC"/>
    <property type="match status" value="1"/>
</dbReference>
<dbReference type="EC" id="2.4.2.-" evidence="10"/>
<dbReference type="PROSITE" id="PS50918">
    <property type="entry name" value="WWE"/>
    <property type="match status" value="1"/>
</dbReference>
<dbReference type="SMART" id="SM00360">
    <property type="entry name" value="RRM"/>
    <property type="match status" value="1"/>
</dbReference>
<feature type="compositionally biased region" description="Basic and acidic residues" evidence="11">
    <location>
        <begin position="996"/>
        <end position="1013"/>
    </location>
</feature>
<feature type="compositionally biased region" description="Polar residues" evidence="11">
    <location>
        <begin position="1754"/>
        <end position="1767"/>
    </location>
</feature>
<gene>
    <name evidence="16" type="ORF">GBAR_LOCUS31396</name>
</gene>
<dbReference type="InterPro" id="IPR037197">
    <property type="entry name" value="WWE_dom_sf"/>
</dbReference>
<feature type="compositionally biased region" description="Basic and acidic residues" evidence="11">
    <location>
        <begin position="906"/>
        <end position="918"/>
    </location>
</feature>
<dbReference type="SUPFAM" id="SSF56399">
    <property type="entry name" value="ADP-ribosylation"/>
    <property type="match status" value="1"/>
</dbReference>
<dbReference type="InterPro" id="IPR009030">
    <property type="entry name" value="Growth_fac_rcpt_cys_sf"/>
</dbReference>
<feature type="compositionally biased region" description="Polar residues" evidence="11">
    <location>
        <begin position="451"/>
        <end position="462"/>
    </location>
</feature>
<dbReference type="FunFam" id="2.10.25.10:FF:000038">
    <property type="entry name" value="Fibrillin 2"/>
    <property type="match status" value="9"/>
</dbReference>
<dbReference type="InterPro" id="IPR000742">
    <property type="entry name" value="EGF"/>
</dbReference>
<keyword evidence="2" id="KW-0964">Secreted</keyword>
<keyword evidence="10" id="KW-0520">NAD</keyword>
<dbReference type="Pfam" id="PF12662">
    <property type="entry name" value="cEGF"/>
    <property type="match status" value="2"/>
</dbReference>
<evidence type="ECO:0000313" key="17">
    <source>
        <dbReference type="Proteomes" id="UP001174909"/>
    </source>
</evidence>
<evidence type="ECO:0000259" key="15">
    <source>
        <dbReference type="PROSITE" id="PS51059"/>
    </source>
</evidence>
<dbReference type="GO" id="GO:0003723">
    <property type="term" value="F:RNA binding"/>
    <property type="evidence" value="ECO:0007669"/>
    <property type="project" value="InterPro"/>
</dbReference>
<feature type="compositionally biased region" description="Polar residues" evidence="11">
    <location>
        <begin position="1197"/>
        <end position="1216"/>
    </location>
</feature>
<feature type="domain" description="EGF-like" evidence="13">
    <location>
        <begin position="123"/>
        <end position="161"/>
    </location>
</feature>